<dbReference type="GO" id="GO:0030983">
    <property type="term" value="F:mismatched DNA binding"/>
    <property type="evidence" value="ECO:0007669"/>
    <property type="project" value="InterPro"/>
</dbReference>
<dbReference type="Gene3D" id="3.30.565.10">
    <property type="entry name" value="Histidine kinase-like ATPase, C-terminal domain"/>
    <property type="match status" value="1"/>
</dbReference>
<dbReference type="InterPro" id="IPR042121">
    <property type="entry name" value="MutL_C_regsub"/>
</dbReference>
<dbReference type="SUPFAM" id="SSF55874">
    <property type="entry name" value="ATPase domain of HSP90 chaperone/DNA topoisomerase II/histidine kinase"/>
    <property type="match status" value="1"/>
</dbReference>
<dbReference type="Proteomes" id="UP001140172">
    <property type="component" value="Unassembled WGS sequence"/>
</dbReference>
<feature type="domain" description="DNA mismatch repair protein S5" evidence="5">
    <location>
        <begin position="214"/>
        <end position="338"/>
    </location>
</feature>
<dbReference type="SUPFAM" id="SSF54211">
    <property type="entry name" value="Ribosomal protein S5 domain 2-like"/>
    <property type="match status" value="1"/>
</dbReference>
<dbReference type="InterPro" id="IPR013507">
    <property type="entry name" value="DNA_mismatch_S5_2-like"/>
</dbReference>
<comment type="similarity">
    <text evidence="1">Belongs to the DNA mismatch repair MutL/HexB family.</text>
</comment>
<dbReference type="InterPro" id="IPR014790">
    <property type="entry name" value="MutL_C"/>
</dbReference>
<evidence type="ECO:0000259" key="5">
    <source>
        <dbReference type="SMART" id="SM01340"/>
    </source>
</evidence>
<dbReference type="FunFam" id="3.30.565.10:FF:000017">
    <property type="entry name" value="PMS1 homolog 1, mismatch repair system component"/>
    <property type="match status" value="1"/>
</dbReference>
<dbReference type="CDD" id="cd16926">
    <property type="entry name" value="HATPase_MutL-MLH-PMS-like"/>
    <property type="match status" value="1"/>
</dbReference>
<dbReference type="GO" id="GO:0006298">
    <property type="term" value="P:mismatch repair"/>
    <property type="evidence" value="ECO:0007669"/>
    <property type="project" value="InterPro"/>
</dbReference>
<dbReference type="Pfam" id="PF13589">
    <property type="entry name" value="HATPase_c_3"/>
    <property type="match status" value="1"/>
</dbReference>
<feature type="domain" description="MutL C-terminal dimerisation" evidence="4">
    <location>
        <begin position="501"/>
        <end position="644"/>
    </location>
</feature>
<dbReference type="FunFam" id="3.30.1370.100:FF:000001">
    <property type="entry name" value="Mismatch repair endonuclease pms1, putative"/>
    <property type="match status" value="1"/>
</dbReference>
<dbReference type="InterPro" id="IPR014762">
    <property type="entry name" value="DNA_mismatch_repair_CS"/>
</dbReference>
<gene>
    <name evidence="6" type="primary">PMS1</name>
    <name evidence="6" type="ORF">GGI15_003214</name>
</gene>
<dbReference type="SMART" id="SM01340">
    <property type="entry name" value="DNA_mis_repair"/>
    <property type="match status" value="1"/>
</dbReference>
<dbReference type="GO" id="GO:0005524">
    <property type="term" value="F:ATP binding"/>
    <property type="evidence" value="ECO:0007669"/>
    <property type="project" value="UniProtKB-KW"/>
</dbReference>
<dbReference type="AlphaFoldDB" id="A0A9W8HAW0"/>
<dbReference type="GO" id="GO:0032389">
    <property type="term" value="C:MutLalpha complex"/>
    <property type="evidence" value="ECO:0007669"/>
    <property type="project" value="TreeGrafter"/>
</dbReference>
<evidence type="ECO:0000259" key="4">
    <source>
        <dbReference type="SMART" id="SM00853"/>
    </source>
</evidence>
<evidence type="ECO:0000256" key="1">
    <source>
        <dbReference type="ARBA" id="ARBA00006082"/>
    </source>
</evidence>
<accession>A0A9W8HAW0</accession>
<reference evidence="6" key="1">
    <citation type="submission" date="2022-07" db="EMBL/GenBank/DDBJ databases">
        <title>Phylogenomic reconstructions and comparative analyses of Kickxellomycotina fungi.</title>
        <authorList>
            <person name="Reynolds N.K."/>
            <person name="Stajich J.E."/>
            <person name="Barry K."/>
            <person name="Grigoriev I.V."/>
            <person name="Crous P."/>
            <person name="Smith M.E."/>
        </authorList>
    </citation>
    <scope>NUCLEOTIDE SEQUENCE</scope>
    <source>
        <strain evidence="6">BCRC 34489</strain>
    </source>
</reference>
<dbReference type="Pfam" id="PF01119">
    <property type="entry name" value="DNA_mis_repair"/>
    <property type="match status" value="1"/>
</dbReference>
<dbReference type="InterPro" id="IPR042120">
    <property type="entry name" value="MutL_C_dimsub"/>
</dbReference>
<comment type="caution">
    <text evidence="6">The sequence shown here is derived from an EMBL/GenBank/DDBJ whole genome shotgun (WGS) entry which is preliminary data.</text>
</comment>
<evidence type="ECO:0000256" key="2">
    <source>
        <dbReference type="ARBA" id="ARBA00022763"/>
    </source>
</evidence>
<dbReference type="InterPro" id="IPR002099">
    <property type="entry name" value="MutL/Mlh/PMS"/>
</dbReference>
<dbReference type="GO" id="GO:0140664">
    <property type="term" value="F:ATP-dependent DNA damage sensor activity"/>
    <property type="evidence" value="ECO:0007669"/>
    <property type="project" value="InterPro"/>
</dbReference>
<dbReference type="InterPro" id="IPR038973">
    <property type="entry name" value="MutL/Mlh/Pms-like"/>
</dbReference>
<dbReference type="PANTHER" id="PTHR10073">
    <property type="entry name" value="DNA MISMATCH REPAIR PROTEIN MLH, PMS, MUTL"/>
    <property type="match status" value="1"/>
</dbReference>
<evidence type="ECO:0000256" key="3">
    <source>
        <dbReference type="SAM" id="MobiDB-lite"/>
    </source>
</evidence>
<dbReference type="SUPFAM" id="SSF118116">
    <property type="entry name" value="DNA mismatch repair protein MutL"/>
    <property type="match status" value="1"/>
</dbReference>
<dbReference type="Gene3D" id="3.30.230.10">
    <property type="match status" value="1"/>
</dbReference>
<evidence type="ECO:0000313" key="7">
    <source>
        <dbReference type="Proteomes" id="UP001140172"/>
    </source>
</evidence>
<dbReference type="InterPro" id="IPR037198">
    <property type="entry name" value="MutL_C_sf"/>
</dbReference>
<dbReference type="EMBL" id="JANBUM010000209">
    <property type="protein sequence ID" value="KAJ2781466.1"/>
    <property type="molecule type" value="Genomic_DNA"/>
</dbReference>
<feature type="compositionally biased region" description="Polar residues" evidence="3">
    <location>
        <begin position="362"/>
        <end position="373"/>
    </location>
</feature>
<dbReference type="OrthoDB" id="10263226at2759"/>
<feature type="region of interest" description="Disordered" evidence="3">
    <location>
        <begin position="360"/>
        <end position="420"/>
    </location>
</feature>
<proteinExistence type="inferred from homology"/>
<evidence type="ECO:0000313" key="6">
    <source>
        <dbReference type="EMBL" id="KAJ2781466.1"/>
    </source>
</evidence>
<sequence>MQAIDKDTVHRLCSGQVIVDLTMAVKELVENALDAGATAVDVKLKDSGLTSITVSDNGRGIAEDDRIHLCRKHWTSKIQSFSDLSSVSTFGFRGEALSSLCAMAKVTVITATEASAPMGVQLEYDGAGELTLTKTIARERGTTVVLSELFARWPVRQMDLKKNIRKEYLRAVAMVEQYAVISDEARITMSNRTKNNEPVVAVRTPVGADRLARLVSVLGAQMRPHITELSASGDPSDTLDLSLAGYISKPVPEAGRSAADKQYFFVNGRPCDFPKAKKLVNEVFRGYVPGKYPVYAVSIEINRSTVDVNLTPDKRMLLLRHEGEVLGLLEEAVERAVRPKESVFGVQMVQTQIGAGVKRENTSVPGVTMSSYERPQESASKRLKPQADENSTPVKAAPMAPKQPPVSAEPRQSTKKPQVVTLGTCRNRVQNDQYAWGSVESRLRLKQQRSERLQEESQRLITEAEEIDPSVAASGLSSNDSTATSALSRLIHKDDFSQMTIIGQFNLGFIIARLKDDLYIIDQHASDEKHHFEDLQRRCVIASQPLIRPVQLQMGVVDESVAVECREELERSGFCIEVDEEAEVGSRVRLVGQPVVDRVYYDKGDLMDLVGKLAEGQRGVRCERARRVFASRACRKAVMIGDPLDMAHMRTIVRQLSNLDHPWNCPHGRPTMRHLYRLQIPE</sequence>
<protein>
    <submittedName>
        <fullName evidence="6">ATP-binding mismatch repair protein</fullName>
    </submittedName>
</protein>
<keyword evidence="6" id="KW-0067">ATP-binding</keyword>
<dbReference type="SMART" id="SM00853">
    <property type="entry name" value="MutL_C"/>
    <property type="match status" value="1"/>
</dbReference>
<keyword evidence="2" id="KW-0227">DNA damage</keyword>
<dbReference type="NCBIfam" id="TIGR00585">
    <property type="entry name" value="mutl"/>
    <property type="match status" value="1"/>
</dbReference>
<keyword evidence="6" id="KW-0547">Nucleotide-binding</keyword>
<dbReference type="PROSITE" id="PS00058">
    <property type="entry name" value="DNA_MISMATCH_REPAIR_1"/>
    <property type="match status" value="1"/>
</dbReference>
<keyword evidence="7" id="KW-1185">Reference proteome</keyword>
<dbReference type="InterPro" id="IPR036890">
    <property type="entry name" value="HATPase_C_sf"/>
</dbReference>
<dbReference type="Gene3D" id="3.30.1370.100">
    <property type="entry name" value="MutL, C-terminal domain, regulatory subdomain"/>
    <property type="match status" value="1"/>
</dbReference>
<name>A0A9W8HAW0_9FUNG</name>
<dbReference type="InterPro" id="IPR014721">
    <property type="entry name" value="Ribsml_uS5_D2-typ_fold_subgr"/>
</dbReference>
<dbReference type="Gene3D" id="3.30.1540.20">
    <property type="entry name" value="MutL, C-terminal domain, dimerisation subdomain"/>
    <property type="match status" value="1"/>
</dbReference>
<dbReference type="CDD" id="cd00782">
    <property type="entry name" value="MutL_Trans"/>
    <property type="match status" value="1"/>
</dbReference>
<dbReference type="Pfam" id="PF08676">
    <property type="entry name" value="MutL_C"/>
    <property type="match status" value="1"/>
</dbReference>
<dbReference type="PANTHER" id="PTHR10073:SF52">
    <property type="entry name" value="MISMATCH REPAIR ENDONUCLEASE PMS2"/>
    <property type="match status" value="1"/>
</dbReference>
<dbReference type="GO" id="GO:0016887">
    <property type="term" value="F:ATP hydrolysis activity"/>
    <property type="evidence" value="ECO:0007669"/>
    <property type="project" value="InterPro"/>
</dbReference>
<dbReference type="InterPro" id="IPR020568">
    <property type="entry name" value="Ribosomal_Su5_D2-typ_SF"/>
</dbReference>
<organism evidence="6 7">
    <name type="scientific">Coemansia interrupta</name>
    <dbReference type="NCBI Taxonomy" id="1126814"/>
    <lineage>
        <taxon>Eukaryota</taxon>
        <taxon>Fungi</taxon>
        <taxon>Fungi incertae sedis</taxon>
        <taxon>Zoopagomycota</taxon>
        <taxon>Kickxellomycotina</taxon>
        <taxon>Kickxellomycetes</taxon>
        <taxon>Kickxellales</taxon>
        <taxon>Kickxellaceae</taxon>
        <taxon>Coemansia</taxon>
    </lineage>
</organism>